<dbReference type="SUPFAM" id="SSF101941">
    <property type="entry name" value="NAC domain"/>
    <property type="match status" value="1"/>
</dbReference>
<evidence type="ECO:0000256" key="10">
    <source>
        <dbReference type="ARBA" id="ARBA00023242"/>
    </source>
</evidence>
<name>A0A2I0WFI7_9ASPA</name>
<evidence type="ECO:0000313" key="13">
    <source>
        <dbReference type="EMBL" id="PKU74423.1"/>
    </source>
</evidence>
<keyword evidence="10" id="KW-0539">Nucleus</keyword>
<dbReference type="EMBL" id="KZ502674">
    <property type="protein sequence ID" value="PKU74423.1"/>
    <property type="molecule type" value="Genomic_DNA"/>
</dbReference>
<protein>
    <submittedName>
        <fullName evidence="13">NAC transcription factor NAM-A1</fullName>
    </submittedName>
</protein>
<keyword evidence="9" id="KW-0804">Transcription</keyword>
<reference evidence="13 14" key="2">
    <citation type="journal article" date="2017" name="Nature">
        <title>The Apostasia genome and the evolution of orchids.</title>
        <authorList>
            <person name="Zhang G.Q."/>
            <person name="Liu K.W."/>
            <person name="Li Z."/>
            <person name="Lohaus R."/>
            <person name="Hsiao Y.Y."/>
            <person name="Niu S.C."/>
            <person name="Wang J.Y."/>
            <person name="Lin Y.C."/>
            <person name="Xu Q."/>
            <person name="Chen L.J."/>
            <person name="Yoshida K."/>
            <person name="Fujiwara S."/>
            <person name="Wang Z.W."/>
            <person name="Zhang Y.Q."/>
            <person name="Mitsuda N."/>
            <person name="Wang M."/>
            <person name="Liu G.H."/>
            <person name="Pecoraro L."/>
            <person name="Huang H.X."/>
            <person name="Xiao X.J."/>
            <person name="Lin M."/>
            <person name="Wu X.Y."/>
            <person name="Wu W.L."/>
            <person name="Chen Y.Y."/>
            <person name="Chang S.B."/>
            <person name="Sakamoto S."/>
            <person name="Ohme-Takagi M."/>
            <person name="Yagi M."/>
            <person name="Zeng S.J."/>
            <person name="Shen C.Y."/>
            <person name="Yeh C.M."/>
            <person name="Luo Y.B."/>
            <person name="Tsai W.C."/>
            <person name="Van de Peer Y."/>
            <person name="Liu Z.J."/>
        </authorList>
    </citation>
    <scope>NUCLEOTIDE SEQUENCE [LARGE SCALE GENOMIC DNA]</scope>
    <source>
        <tissue evidence="13">The whole plant</tissue>
    </source>
</reference>
<evidence type="ECO:0000259" key="12">
    <source>
        <dbReference type="PROSITE" id="PS51005"/>
    </source>
</evidence>
<evidence type="ECO:0000256" key="2">
    <source>
        <dbReference type="ARBA" id="ARBA00004167"/>
    </source>
</evidence>
<keyword evidence="7" id="KW-0472">Membrane</keyword>
<dbReference type="PROSITE" id="PS51005">
    <property type="entry name" value="NAC"/>
    <property type="match status" value="1"/>
</dbReference>
<dbReference type="GO" id="GO:0006355">
    <property type="term" value="P:regulation of DNA-templated transcription"/>
    <property type="evidence" value="ECO:0007669"/>
    <property type="project" value="InterPro"/>
</dbReference>
<evidence type="ECO:0000256" key="3">
    <source>
        <dbReference type="ARBA" id="ARBA00022692"/>
    </source>
</evidence>
<evidence type="ECO:0000256" key="8">
    <source>
        <dbReference type="ARBA" id="ARBA00023159"/>
    </source>
</evidence>
<gene>
    <name evidence="13" type="primary">NAM-A1</name>
    <name evidence="13" type="ORF">MA16_Dca003626</name>
</gene>
<dbReference type="GO" id="GO:0005634">
    <property type="term" value="C:nucleus"/>
    <property type="evidence" value="ECO:0007669"/>
    <property type="project" value="UniProtKB-SubCell"/>
</dbReference>
<dbReference type="GO" id="GO:0000976">
    <property type="term" value="F:transcription cis-regulatory region binding"/>
    <property type="evidence" value="ECO:0007669"/>
    <property type="project" value="UniProtKB-ARBA"/>
</dbReference>
<keyword evidence="8" id="KW-0010">Activator</keyword>
<evidence type="ECO:0000256" key="9">
    <source>
        <dbReference type="ARBA" id="ARBA00023163"/>
    </source>
</evidence>
<dbReference type="Proteomes" id="UP000233837">
    <property type="component" value="Unassembled WGS sequence"/>
</dbReference>
<comment type="subcellular location">
    <subcellularLocation>
        <location evidence="2">Membrane</location>
        <topology evidence="2">Single-pass membrane protein</topology>
    </subcellularLocation>
    <subcellularLocation>
        <location evidence="1">Nucleus</location>
    </subcellularLocation>
</comment>
<evidence type="ECO:0000256" key="7">
    <source>
        <dbReference type="ARBA" id="ARBA00023136"/>
    </source>
</evidence>
<evidence type="ECO:0000256" key="6">
    <source>
        <dbReference type="ARBA" id="ARBA00023125"/>
    </source>
</evidence>
<feature type="region of interest" description="Disordered" evidence="11">
    <location>
        <begin position="21"/>
        <end position="43"/>
    </location>
</feature>
<evidence type="ECO:0000256" key="1">
    <source>
        <dbReference type="ARBA" id="ARBA00004123"/>
    </source>
</evidence>
<dbReference type="InterPro" id="IPR036093">
    <property type="entry name" value="NAC_dom_sf"/>
</dbReference>
<keyword evidence="14" id="KW-1185">Reference proteome</keyword>
<dbReference type="Pfam" id="PF02365">
    <property type="entry name" value="NAM"/>
    <property type="match status" value="1"/>
</dbReference>
<dbReference type="Gene3D" id="2.170.150.80">
    <property type="entry name" value="NAC domain"/>
    <property type="match status" value="1"/>
</dbReference>
<evidence type="ECO:0000256" key="4">
    <source>
        <dbReference type="ARBA" id="ARBA00022989"/>
    </source>
</evidence>
<keyword evidence="6" id="KW-0238">DNA-binding</keyword>
<evidence type="ECO:0000256" key="5">
    <source>
        <dbReference type="ARBA" id="ARBA00023015"/>
    </source>
</evidence>
<evidence type="ECO:0000313" key="14">
    <source>
        <dbReference type="Proteomes" id="UP000233837"/>
    </source>
</evidence>
<feature type="domain" description="NAC" evidence="12">
    <location>
        <begin position="41"/>
        <end position="91"/>
    </location>
</feature>
<dbReference type="GO" id="GO:0016020">
    <property type="term" value="C:membrane"/>
    <property type="evidence" value="ECO:0007669"/>
    <property type="project" value="UniProtKB-SubCell"/>
</dbReference>
<evidence type="ECO:0000256" key="11">
    <source>
        <dbReference type="SAM" id="MobiDB-lite"/>
    </source>
</evidence>
<accession>A0A2I0WFI7</accession>
<keyword evidence="3" id="KW-0812">Transmembrane</keyword>
<keyword evidence="5" id="KW-0805">Transcription regulation</keyword>
<sequence>MGSIGAAADCSAPVGRQISSACDGDEDYQDAGRQLGESKRWPPGVRFHPTDEELVLFYLKQKICRQRIKPAMVGEADVYKCEPWELPSIIR</sequence>
<proteinExistence type="predicted"/>
<reference evidence="13 14" key="1">
    <citation type="journal article" date="2016" name="Sci. Rep.">
        <title>The Dendrobium catenatum Lindl. genome sequence provides insights into polysaccharide synthase, floral development and adaptive evolution.</title>
        <authorList>
            <person name="Zhang G.Q."/>
            <person name="Xu Q."/>
            <person name="Bian C."/>
            <person name="Tsai W.C."/>
            <person name="Yeh C.M."/>
            <person name="Liu K.W."/>
            <person name="Yoshida K."/>
            <person name="Zhang L.S."/>
            <person name="Chang S.B."/>
            <person name="Chen F."/>
            <person name="Shi Y."/>
            <person name="Su Y.Y."/>
            <person name="Zhang Y.Q."/>
            <person name="Chen L.J."/>
            <person name="Yin Y."/>
            <person name="Lin M."/>
            <person name="Huang H."/>
            <person name="Deng H."/>
            <person name="Wang Z.W."/>
            <person name="Zhu S.L."/>
            <person name="Zhao X."/>
            <person name="Deng C."/>
            <person name="Niu S.C."/>
            <person name="Huang J."/>
            <person name="Wang M."/>
            <person name="Liu G.H."/>
            <person name="Yang H.J."/>
            <person name="Xiao X.J."/>
            <person name="Hsiao Y.Y."/>
            <person name="Wu W.L."/>
            <person name="Chen Y.Y."/>
            <person name="Mitsuda N."/>
            <person name="Ohme-Takagi M."/>
            <person name="Luo Y.B."/>
            <person name="Van de Peer Y."/>
            <person name="Liu Z.J."/>
        </authorList>
    </citation>
    <scope>NUCLEOTIDE SEQUENCE [LARGE SCALE GENOMIC DNA]</scope>
    <source>
        <tissue evidence="13">The whole plant</tissue>
    </source>
</reference>
<dbReference type="PANTHER" id="PTHR31744:SF216">
    <property type="entry name" value="NAC TRANSCRIPTION FACTOR"/>
    <property type="match status" value="1"/>
</dbReference>
<organism evidence="13 14">
    <name type="scientific">Dendrobium catenatum</name>
    <dbReference type="NCBI Taxonomy" id="906689"/>
    <lineage>
        <taxon>Eukaryota</taxon>
        <taxon>Viridiplantae</taxon>
        <taxon>Streptophyta</taxon>
        <taxon>Embryophyta</taxon>
        <taxon>Tracheophyta</taxon>
        <taxon>Spermatophyta</taxon>
        <taxon>Magnoliopsida</taxon>
        <taxon>Liliopsida</taxon>
        <taxon>Asparagales</taxon>
        <taxon>Orchidaceae</taxon>
        <taxon>Epidendroideae</taxon>
        <taxon>Malaxideae</taxon>
        <taxon>Dendrobiinae</taxon>
        <taxon>Dendrobium</taxon>
    </lineage>
</organism>
<keyword evidence="4" id="KW-1133">Transmembrane helix</keyword>
<dbReference type="AlphaFoldDB" id="A0A2I0WFI7"/>
<dbReference type="InterPro" id="IPR003441">
    <property type="entry name" value="NAC-dom"/>
</dbReference>
<dbReference type="PANTHER" id="PTHR31744">
    <property type="entry name" value="PROTEIN CUP-SHAPED COTYLEDON 2-RELATED"/>
    <property type="match status" value="1"/>
</dbReference>